<dbReference type="SUPFAM" id="SSF51905">
    <property type="entry name" value="FAD/NAD(P)-binding domain"/>
    <property type="match status" value="1"/>
</dbReference>
<dbReference type="GeneID" id="54421240"/>
<dbReference type="GO" id="GO:0016491">
    <property type="term" value="F:oxidoreductase activity"/>
    <property type="evidence" value="ECO:0007669"/>
    <property type="project" value="TreeGrafter"/>
</dbReference>
<gene>
    <name evidence="1 3" type="ORF">P152DRAFT_465990</name>
</gene>
<protein>
    <submittedName>
        <fullName evidence="1 3">FAD/NAD(P)-binding domain-containing protein</fullName>
    </submittedName>
</protein>
<keyword evidence="2" id="KW-1185">Reference proteome</keyword>
<organism evidence="1">
    <name type="scientific">Eremomyces bilateralis CBS 781.70</name>
    <dbReference type="NCBI Taxonomy" id="1392243"/>
    <lineage>
        <taxon>Eukaryota</taxon>
        <taxon>Fungi</taxon>
        <taxon>Dikarya</taxon>
        <taxon>Ascomycota</taxon>
        <taxon>Pezizomycotina</taxon>
        <taxon>Dothideomycetes</taxon>
        <taxon>Dothideomycetes incertae sedis</taxon>
        <taxon>Eremomycetales</taxon>
        <taxon>Eremomycetaceae</taxon>
        <taxon>Eremomyces</taxon>
    </lineage>
</organism>
<dbReference type="Gene3D" id="3.50.50.60">
    <property type="entry name" value="FAD/NAD(P)-binding domain"/>
    <property type="match status" value="1"/>
</dbReference>
<dbReference type="Pfam" id="PF13450">
    <property type="entry name" value="NAD_binding_8"/>
    <property type="match status" value="1"/>
</dbReference>
<reference evidence="3" key="2">
    <citation type="submission" date="2020-04" db="EMBL/GenBank/DDBJ databases">
        <authorList>
            <consortium name="NCBI Genome Project"/>
        </authorList>
    </citation>
    <scope>NUCLEOTIDE SEQUENCE</scope>
    <source>
        <strain evidence="3">CBS 781.70</strain>
    </source>
</reference>
<proteinExistence type="predicted"/>
<dbReference type="RefSeq" id="XP_033535035.1">
    <property type="nucleotide sequence ID" value="XM_033680670.1"/>
</dbReference>
<dbReference type="SUPFAM" id="SSF53335">
    <property type="entry name" value="S-adenosyl-L-methionine-dependent methyltransferases"/>
    <property type="match status" value="1"/>
</dbReference>
<dbReference type="AlphaFoldDB" id="A0A6G1G5S7"/>
<evidence type="ECO:0000313" key="3">
    <source>
        <dbReference type="RefSeq" id="XP_033535035.1"/>
    </source>
</evidence>
<dbReference type="EMBL" id="ML975155">
    <property type="protein sequence ID" value="KAF1813404.1"/>
    <property type="molecule type" value="Genomic_DNA"/>
</dbReference>
<dbReference type="Gene3D" id="3.40.50.150">
    <property type="entry name" value="Vaccinia Virus protein VP39"/>
    <property type="match status" value="1"/>
</dbReference>
<reference evidence="3" key="3">
    <citation type="submission" date="2025-04" db="UniProtKB">
        <authorList>
            <consortium name="RefSeq"/>
        </authorList>
    </citation>
    <scope>IDENTIFICATION</scope>
    <source>
        <strain evidence="3">CBS 781.70</strain>
    </source>
</reference>
<dbReference type="PANTHER" id="PTHR42923:SF42">
    <property type="entry name" value="AMINE OXIDASE DOMAIN-CONTAINING PROTEIN"/>
    <property type="match status" value="1"/>
</dbReference>
<reference evidence="1 3" key="1">
    <citation type="submission" date="2020-01" db="EMBL/GenBank/DDBJ databases">
        <authorList>
            <consortium name="DOE Joint Genome Institute"/>
            <person name="Haridas S."/>
            <person name="Albert R."/>
            <person name="Binder M."/>
            <person name="Bloem J."/>
            <person name="Labutti K."/>
            <person name="Salamov A."/>
            <person name="Andreopoulos B."/>
            <person name="Baker S.E."/>
            <person name="Barry K."/>
            <person name="Bills G."/>
            <person name="Bluhm B.H."/>
            <person name="Cannon C."/>
            <person name="Castanera R."/>
            <person name="Culley D.E."/>
            <person name="Daum C."/>
            <person name="Ezra D."/>
            <person name="Gonzalez J.B."/>
            <person name="Henrissat B."/>
            <person name="Kuo A."/>
            <person name="Liang C."/>
            <person name="Lipzen A."/>
            <person name="Lutzoni F."/>
            <person name="Magnuson J."/>
            <person name="Mondo S."/>
            <person name="Nolan M."/>
            <person name="Ohm R."/>
            <person name="Pangilinan J."/>
            <person name="Park H.-J."/>
            <person name="Ramirez L."/>
            <person name="Alfaro M."/>
            <person name="Sun H."/>
            <person name="Tritt A."/>
            <person name="Yoshinaga Y."/>
            <person name="Zwiers L.-H."/>
            <person name="Turgeon B.G."/>
            <person name="Goodwin S.B."/>
            <person name="Spatafora J.W."/>
            <person name="Crous P.W."/>
            <person name="Grigoriev I.V."/>
        </authorList>
    </citation>
    <scope>NUCLEOTIDE SEQUENCE</scope>
    <source>
        <strain evidence="1 3">CBS 781.70</strain>
    </source>
</reference>
<name>A0A6G1G5S7_9PEZI</name>
<dbReference type="InterPro" id="IPR036188">
    <property type="entry name" value="FAD/NAD-bd_sf"/>
</dbReference>
<dbReference type="InterPro" id="IPR029063">
    <property type="entry name" value="SAM-dependent_MTases_sf"/>
</dbReference>
<sequence length="798" mass="89335">MEEKRRTRVAIVGSGMAGLVTAYLLNRDQRERYDVTVLEQGDKLSLDSASVSVPTRSNTHSERIDVPMRAFAGGYYNNLKAMYDFLEISYHSQPFLFAFSEFKGHDQNHPPLSEEPYFIHASNNHRIPPPRPAGVDLVSHIMEIMYLLFWYSWFTVCCLLMAPLEANSEGLSETLEDYTRRIRLPLYFSSRYLLPLIASVTTCPRDVLLQFPARDVVDYKLQTHGAPHYTVSNGVKDVQTLLARDIRVRFRSRVISVKTDEGQCSVSWRKMGDGELEETITEDFDRVVLAVAPDVVGEIFAPLQKATSCIPTTRVKSVVHTRDACTKDSPNKALDGSDISTTEIGPVRAQLINIRSCLRSGHTEAAHFLPSEVVVTTCPLTPLSDETVISSTTFTRVLRSPSSRDVINRIMDKPDSGAGEGGDTEWRNGDDNIWLVGGWCWDGMVLLEGCMVSAMRVADEFDVLYSNWSWASHSPSYLSGFSVHIHPAKFPTLLPRRSDTKDFQTASESLLLQLLKFAGLRSPDETPSNHRHHNLDVLDLGYGCGDQILALLHAQSPFRLPGGPVSSFRLNKYVGITFNQSHCDIAGQRVGQRISHRGLEADVQLFCGDAANPDGWSRTLLGEAESLRNRATERNDGLLVPGTETWVLALDSMYHFSPSRLPVLKYARQTLDASLMTFDLVLADDVSSLSRLALSMVAKMLGCPFGAFMPVREYREMLRTAGYEDDKIQIQDISEHVFEPLSQFIERQTVVLQKVGINIGKFALAKHLFRWWANSGSVRGMMVVARTSEQNKDEDVVI</sequence>
<dbReference type="Proteomes" id="UP000504638">
    <property type="component" value="Unplaced"/>
</dbReference>
<evidence type="ECO:0000313" key="1">
    <source>
        <dbReference type="EMBL" id="KAF1813404.1"/>
    </source>
</evidence>
<dbReference type="InterPro" id="IPR050464">
    <property type="entry name" value="Zeta_carotene_desat/Oxidored"/>
</dbReference>
<dbReference type="PANTHER" id="PTHR42923">
    <property type="entry name" value="PROTOPORPHYRINOGEN OXIDASE"/>
    <property type="match status" value="1"/>
</dbReference>
<evidence type="ECO:0000313" key="2">
    <source>
        <dbReference type="Proteomes" id="UP000504638"/>
    </source>
</evidence>
<accession>A0A6G1G5S7</accession>
<dbReference type="OrthoDB" id="5977668at2759"/>